<keyword evidence="3" id="KW-1185">Reference proteome</keyword>
<evidence type="ECO:0000313" key="2">
    <source>
        <dbReference type="EMBL" id="KAG7298517.1"/>
    </source>
</evidence>
<evidence type="ECO:0000313" key="3">
    <source>
        <dbReference type="Proteomes" id="UP000823941"/>
    </source>
</evidence>
<feature type="non-terminal residue" evidence="2">
    <location>
        <position position="56"/>
    </location>
</feature>
<feature type="region of interest" description="Disordered" evidence="1">
    <location>
        <begin position="1"/>
        <end position="56"/>
    </location>
</feature>
<reference evidence="2 3" key="1">
    <citation type="submission" date="2021-06" db="EMBL/GenBank/DDBJ databases">
        <title>A haploid diamondback moth (Plutella xylostella L.) genome assembly resolves 31 chromosomes and identifies a diamide resistance mutation.</title>
        <authorList>
            <person name="Ward C.M."/>
            <person name="Perry K.D."/>
            <person name="Baker G."/>
            <person name="Powis K."/>
            <person name="Heckel D.G."/>
            <person name="Baxter S.W."/>
        </authorList>
    </citation>
    <scope>NUCLEOTIDE SEQUENCE [LARGE SCALE GENOMIC DNA]</scope>
    <source>
        <strain evidence="2 3">LV</strain>
        <tissue evidence="2">Single pupa</tissue>
    </source>
</reference>
<feature type="compositionally biased region" description="Basic and acidic residues" evidence="1">
    <location>
        <begin position="46"/>
        <end position="56"/>
    </location>
</feature>
<comment type="caution">
    <text evidence="2">The sequence shown here is derived from an EMBL/GenBank/DDBJ whole genome shotgun (WGS) entry which is preliminary data.</text>
</comment>
<proteinExistence type="predicted"/>
<protein>
    <submittedName>
        <fullName evidence="2">Uncharacterized protein</fullName>
    </submittedName>
</protein>
<gene>
    <name evidence="2" type="ORF">JYU34_018153</name>
</gene>
<accession>A0ABQ7PZV9</accession>
<sequence length="56" mass="6509">AKKRLRARPVIAWRRKKRRKKSNFEQLSPRHAPSRGGQSERAAGTRTRDAKNIDDV</sequence>
<dbReference type="Proteomes" id="UP000823941">
    <property type="component" value="Chromosome 24"/>
</dbReference>
<name>A0ABQ7PZV9_PLUXY</name>
<evidence type="ECO:0000256" key="1">
    <source>
        <dbReference type="SAM" id="MobiDB-lite"/>
    </source>
</evidence>
<dbReference type="EMBL" id="JAHIBW010000024">
    <property type="protein sequence ID" value="KAG7298517.1"/>
    <property type="molecule type" value="Genomic_DNA"/>
</dbReference>
<feature type="compositionally biased region" description="Basic residues" evidence="1">
    <location>
        <begin position="1"/>
        <end position="21"/>
    </location>
</feature>
<feature type="non-terminal residue" evidence="2">
    <location>
        <position position="1"/>
    </location>
</feature>
<organism evidence="2 3">
    <name type="scientific">Plutella xylostella</name>
    <name type="common">Diamondback moth</name>
    <name type="synonym">Plutella maculipennis</name>
    <dbReference type="NCBI Taxonomy" id="51655"/>
    <lineage>
        <taxon>Eukaryota</taxon>
        <taxon>Metazoa</taxon>
        <taxon>Ecdysozoa</taxon>
        <taxon>Arthropoda</taxon>
        <taxon>Hexapoda</taxon>
        <taxon>Insecta</taxon>
        <taxon>Pterygota</taxon>
        <taxon>Neoptera</taxon>
        <taxon>Endopterygota</taxon>
        <taxon>Lepidoptera</taxon>
        <taxon>Glossata</taxon>
        <taxon>Ditrysia</taxon>
        <taxon>Yponomeutoidea</taxon>
        <taxon>Plutellidae</taxon>
        <taxon>Plutella</taxon>
    </lineage>
</organism>